<dbReference type="SUPFAM" id="SSF53335">
    <property type="entry name" value="S-adenosyl-L-methionine-dependent methyltransferases"/>
    <property type="match status" value="1"/>
</dbReference>
<keyword evidence="1 5" id="KW-0489">Methyltransferase</keyword>
<sequence>MSGTPRPCEPDAVRERYARRAVQDWRYHPLNPAALAAWQERQRACAALFRTLGWLDLAERRLLEVGCGSGANLLECLRMGFRAEHLSGIELLEDRLAQARARLPGAVQLLAGDALAWGPKLAPGQYDVVMQATVFSSLLDEAFQARLAETMWRWVKPGGGVLWYDFTVDNPRNPDVRGVPVERVRALFPEGRLRVRRLTLAPPLARAAVRVHPALYACFNALPWLRTHVLAWIEKPQS</sequence>
<reference evidence="5" key="1">
    <citation type="submission" date="2022-10" db="EMBL/GenBank/DDBJ databases">
        <title>Complete genome sequence of Schlegelella aquatica LMG 23380.</title>
        <authorList>
            <person name="Musilova J."/>
            <person name="Kourilova X."/>
            <person name="Bezdicek M."/>
            <person name="Hermankova K."/>
            <person name="Obruca S."/>
            <person name="Sedlar K."/>
        </authorList>
    </citation>
    <scope>NUCLEOTIDE SEQUENCE</scope>
    <source>
        <strain evidence="5">LMG 23380</strain>
    </source>
</reference>
<evidence type="ECO:0000256" key="2">
    <source>
        <dbReference type="ARBA" id="ARBA00022679"/>
    </source>
</evidence>
<dbReference type="Proteomes" id="UP001163266">
    <property type="component" value="Chromosome"/>
</dbReference>
<dbReference type="EMBL" id="CP110257">
    <property type="protein sequence ID" value="UZD55602.1"/>
    <property type="molecule type" value="Genomic_DNA"/>
</dbReference>
<evidence type="ECO:0000256" key="3">
    <source>
        <dbReference type="ARBA" id="ARBA00022691"/>
    </source>
</evidence>
<dbReference type="PANTHER" id="PTHR43464">
    <property type="entry name" value="METHYLTRANSFERASE"/>
    <property type="match status" value="1"/>
</dbReference>
<dbReference type="Gene3D" id="3.40.50.150">
    <property type="entry name" value="Vaccinia Virus protein VP39"/>
    <property type="match status" value="1"/>
</dbReference>
<dbReference type="GO" id="GO:0008168">
    <property type="term" value="F:methyltransferase activity"/>
    <property type="evidence" value="ECO:0007669"/>
    <property type="project" value="UniProtKB-KW"/>
</dbReference>
<evidence type="ECO:0000313" key="5">
    <source>
        <dbReference type="EMBL" id="UZD55602.1"/>
    </source>
</evidence>
<evidence type="ECO:0000256" key="1">
    <source>
        <dbReference type="ARBA" id="ARBA00022603"/>
    </source>
</evidence>
<protein>
    <submittedName>
        <fullName evidence="5">Class I SAM-dependent methyltransferase</fullName>
    </submittedName>
</protein>
<dbReference type="GO" id="GO:0032259">
    <property type="term" value="P:methylation"/>
    <property type="evidence" value="ECO:0007669"/>
    <property type="project" value="UniProtKB-KW"/>
</dbReference>
<organism evidence="5 6">
    <name type="scientific">Caldimonas aquatica</name>
    <dbReference type="NCBI Taxonomy" id="376175"/>
    <lineage>
        <taxon>Bacteria</taxon>
        <taxon>Pseudomonadati</taxon>
        <taxon>Pseudomonadota</taxon>
        <taxon>Betaproteobacteria</taxon>
        <taxon>Burkholderiales</taxon>
        <taxon>Sphaerotilaceae</taxon>
        <taxon>Caldimonas</taxon>
    </lineage>
</organism>
<keyword evidence="6" id="KW-1185">Reference proteome</keyword>
<proteinExistence type="predicted"/>
<dbReference type="InterPro" id="IPR041698">
    <property type="entry name" value="Methyltransf_25"/>
</dbReference>
<keyword evidence="2" id="KW-0808">Transferase</keyword>
<accession>A0ABY6MUA9</accession>
<keyword evidence="3" id="KW-0949">S-adenosyl-L-methionine</keyword>
<feature type="domain" description="Methyltransferase" evidence="4">
    <location>
        <begin position="63"/>
        <end position="159"/>
    </location>
</feature>
<gene>
    <name evidence="5" type="ORF">OMP39_03155</name>
</gene>
<dbReference type="RefSeq" id="WP_264893356.1">
    <property type="nucleotide sequence ID" value="NZ_CP110257.1"/>
</dbReference>
<evidence type="ECO:0000313" key="6">
    <source>
        <dbReference type="Proteomes" id="UP001163266"/>
    </source>
</evidence>
<evidence type="ECO:0000259" key="4">
    <source>
        <dbReference type="Pfam" id="PF13649"/>
    </source>
</evidence>
<dbReference type="PANTHER" id="PTHR43464:SF19">
    <property type="entry name" value="UBIQUINONE BIOSYNTHESIS O-METHYLTRANSFERASE, MITOCHONDRIAL"/>
    <property type="match status" value="1"/>
</dbReference>
<dbReference type="InterPro" id="IPR029063">
    <property type="entry name" value="SAM-dependent_MTases_sf"/>
</dbReference>
<name>A0ABY6MUA9_9BURK</name>
<dbReference type="Pfam" id="PF13649">
    <property type="entry name" value="Methyltransf_25"/>
    <property type="match status" value="1"/>
</dbReference>
<dbReference type="CDD" id="cd02440">
    <property type="entry name" value="AdoMet_MTases"/>
    <property type="match status" value="1"/>
</dbReference>